<dbReference type="STRING" id="1294263.JCM21531_1568"/>
<evidence type="ECO:0000256" key="4">
    <source>
        <dbReference type="ARBA" id="ARBA00022832"/>
    </source>
</evidence>
<accession>W4V5Q7</accession>
<evidence type="ECO:0000313" key="9">
    <source>
        <dbReference type="Proteomes" id="UP000019109"/>
    </source>
</evidence>
<dbReference type="GO" id="GO:0016746">
    <property type="term" value="F:acyltransferase activity"/>
    <property type="evidence" value="ECO:0007669"/>
    <property type="project" value="InterPro"/>
</dbReference>
<dbReference type="SUPFAM" id="SSF53901">
    <property type="entry name" value="Thiolase-like"/>
    <property type="match status" value="1"/>
</dbReference>
<keyword evidence="5" id="KW-0443">Lipid metabolism</keyword>
<comment type="similarity">
    <text evidence="1">Belongs to the thiolase-like superfamily. FabH family.</text>
</comment>
<organism evidence="8 9">
    <name type="scientific">Acetivibrio straminisolvens JCM 21531</name>
    <dbReference type="NCBI Taxonomy" id="1294263"/>
    <lineage>
        <taxon>Bacteria</taxon>
        <taxon>Bacillati</taxon>
        <taxon>Bacillota</taxon>
        <taxon>Clostridia</taxon>
        <taxon>Eubacteriales</taxon>
        <taxon>Oscillospiraceae</taxon>
        <taxon>Acetivibrio</taxon>
    </lineage>
</organism>
<dbReference type="GO" id="GO:0006633">
    <property type="term" value="P:fatty acid biosynthetic process"/>
    <property type="evidence" value="ECO:0007669"/>
    <property type="project" value="UniProtKB-KW"/>
</dbReference>
<evidence type="ECO:0000313" key="8">
    <source>
        <dbReference type="EMBL" id="GAE88143.1"/>
    </source>
</evidence>
<keyword evidence="6" id="KW-0275">Fatty acid biosynthesis</keyword>
<dbReference type="PANTHER" id="PTHR43091">
    <property type="entry name" value="3-OXOACYL-[ACYL-CARRIER-PROTEIN] SYNTHASE"/>
    <property type="match status" value="1"/>
</dbReference>
<name>W4V5Q7_9FIRM</name>
<keyword evidence="9" id="KW-1185">Reference proteome</keyword>
<evidence type="ECO:0000256" key="5">
    <source>
        <dbReference type="ARBA" id="ARBA00023098"/>
    </source>
</evidence>
<evidence type="ECO:0000256" key="2">
    <source>
        <dbReference type="ARBA" id="ARBA00022516"/>
    </source>
</evidence>
<sequence length="78" mass="8751">MKDIDLVLVTENNVKIWELTLETLGVYPEKSISLIREYGNTMSAMLPLLIDHGFRSGRIQKGMNIMLISHGEGFSGEV</sequence>
<evidence type="ECO:0000256" key="1">
    <source>
        <dbReference type="ARBA" id="ARBA00008642"/>
    </source>
</evidence>
<evidence type="ECO:0000259" key="7">
    <source>
        <dbReference type="Pfam" id="PF08541"/>
    </source>
</evidence>
<gene>
    <name evidence="8" type="ORF">JCM21531_1568</name>
</gene>
<dbReference type="EMBL" id="BAVR01000014">
    <property type="protein sequence ID" value="GAE88143.1"/>
    <property type="molecule type" value="Genomic_DNA"/>
</dbReference>
<dbReference type="Proteomes" id="UP000019109">
    <property type="component" value="Unassembled WGS sequence"/>
</dbReference>
<dbReference type="RefSeq" id="WP_243467277.1">
    <property type="nucleotide sequence ID" value="NZ_BAVR01000014.1"/>
</dbReference>
<dbReference type="AlphaFoldDB" id="W4V5Q7"/>
<evidence type="ECO:0000256" key="6">
    <source>
        <dbReference type="ARBA" id="ARBA00023160"/>
    </source>
</evidence>
<keyword evidence="3" id="KW-0808">Transferase</keyword>
<keyword evidence="4" id="KW-0276">Fatty acid metabolism</keyword>
<dbReference type="PANTHER" id="PTHR43091:SF1">
    <property type="entry name" value="BETA-KETOACYL-[ACYL-CARRIER-PROTEIN] SYNTHASE III, CHLOROPLASTIC"/>
    <property type="match status" value="1"/>
</dbReference>
<dbReference type="Pfam" id="PF08541">
    <property type="entry name" value="ACP_syn_III_C"/>
    <property type="match status" value="1"/>
</dbReference>
<protein>
    <submittedName>
        <fullName evidence="8">3-oxoacyl-[acyl-carrier-protein] synthase</fullName>
    </submittedName>
</protein>
<proteinExistence type="inferred from homology"/>
<dbReference type="Gene3D" id="3.40.47.10">
    <property type="match status" value="1"/>
</dbReference>
<feature type="domain" description="Beta-ketoacyl-[acyl-carrier-protein] synthase III C-terminal" evidence="7">
    <location>
        <begin position="2"/>
        <end position="75"/>
    </location>
</feature>
<dbReference type="InterPro" id="IPR016039">
    <property type="entry name" value="Thiolase-like"/>
</dbReference>
<evidence type="ECO:0000256" key="3">
    <source>
        <dbReference type="ARBA" id="ARBA00022679"/>
    </source>
</evidence>
<keyword evidence="2" id="KW-0444">Lipid biosynthesis</keyword>
<reference evidence="8" key="1">
    <citation type="journal article" date="2014" name="Genome Announc.">
        <title>Draft Genome Sequence of Clostridium straminisolvens Strain JCM 21531T, Isolated from a Cellulose-Degrading Bacterial Community.</title>
        <authorList>
            <person name="Yuki M."/>
            <person name="Oshima K."/>
            <person name="Suda W."/>
            <person name="Sakamoto M."/>
            <person name="Kitamura K."/>
            <person name="Iida T."/>
            <person name="Hattori M."/>
            <person name="Ohkuma M."/>
        </authorList>
    </citation>
    <scope>NUCLEOTIDE SEQUENCE [LARGE SCALE GENOMIC DNA]</scope>
    <source>
        <strain evidence="8">JCM 21531</strain>
    </source>
</reference>
<dbReference type="InterPro" id="IPR013747">
    <property type="entry name" value="ACP_syn_III_C"/>
</dbReference>
<comment type="caution">
    <text evidence="8">The sequence shown here is derived from an EMBL/GenBank/DDBJ whole genome shotgun (WGS) entry which is preliminary data.</text>
</comment>